<dbReference type="Pfam" id="PF06985">
    <property type="entry name" value="HET"/>
    <property type="match status" value="1"/>
</dbReference>
<dbReference type="EMBL" id="JAPUFD010000022">
    <property type="protein sequence ID" value="MDI1492913.1"/>
    <property type="molecule type" value="Genomic_DNA"/>
</dbReference>
<organism evidence="2 3">
    <name type="scientific">Ramalina farinacea</name>
    <dbReference type="NCBI Taxonomy" id="258253"/>
    <lineage>
        <taxon>Eukaryota</taxon>
        <taxon>Fungi</taxon>
        <taxon>Dikarya</taxon>
        <taxon>Ascomycota</taxon>
        <taxon>Pezizomycotina</taxon>
        <taxon>Lecanoromycetes</taxon>
        <taxon>OSLEUM clade</taxon>
        <taxon>Lecanoromycetidae</taxon>
        <taxon>Lecanorales</taxon>
        <taxon>Lecanorineae</taxon>
        <taxon>Ramalinaceae</taxon>
        <taxon>Ramalina</taxon>
    </lineage>
</organism>
<evidence type="ECO:0000259" key="1">
    <source>
        <dbReference type="Pfam" id="PF06985"/>
    </source>
</evidence>
<evidence type="ECO:0000313" key="2">
    <source>
        <dbReference type="EMBL" id="MDI1492913.1"/>
    </source>
</evidence>
<dbReference type="PANTHER" id="PTHR10622:SF10">
    <property type="entry name" value="HET DOMAIN-CONTAINING PROTEIN"/>
    <property type="match status" value="1"/>
</dbReference>
<dbReference type="AlphaFoldDB" id="A0AA43QUM0"/>
<sequence>MRLLNTSTLDFHEFYDSNIPEYAILSHRWGPEEASFQDLERNLHQKEQSPPFASQKVKDPFEGHEGFAKIKKCCALALKDGFEWVWIDTCCIDKKSSAELTEAINSMYAWYEDATVCYAYLVDVELQANLDMTMPQIQASSWFTRGWTLQELLAPAKVQFFDKTWAYLGNRDEMADHISEITGIEAQYLLPAPKRQLAQKQCVKAPDCGGHAPYLKWTATGRWEPSVATRMSWASRRETSRTEDMAYCLLGIFR</sequence>
<name>A0AA43QUM0_9LECA</name>
<dbReference type="PANTHER" id="PTHR10622">
    <property type="entry name" value="HET DOMAIN-CONTAINING PROTEIN"/>
    <property type="match status" value="1"/>
</dbReference>
<proteinExistence type="predicted"/>
<keyword evidence="3" id="KW-1185">Reference proteome</keyword>
<feature type="domain" description="Heterokaryon incompatibility" evidence="1">
    <location>
        <begin position="22"/>
        <end position="125"/>
    </location>
</feature>
<comment type="caution">
    <text evidence="2">The sequence shown here is derived from an EMBL/GenBank/DDBJ whole genome shotgun (WGS) entry which is preliminary data.</text>
</comment>
<accession>A0AA43QUM0</accession>
<dbReference type="Proteomes" id="UP001161017">
    <property type="component" value="Unassembled WGS sequence"/>
</dbReference>
<dbReference type="InterPro" id="IPR010730">
    <property type="entry name" value="HET"/>
</dbReference>
<reference evidence="2" key="1">
    <citation type="journal article" date="2023" name="Genome Biol. Evol.">
        <title>First Whole Genome Sequence and Flow Cytometry Genome Size Data for the Lichen-Forming Fungus Ramalina farinacea (Ascomycota).</title>
        <authorList>
            <person name="Llewellyn T."/>
            <person name="Mian S."/>
            <person name="Hill R."/>
            <person name="Leitch I.J."/>
            <person name="Gaya E."/>
        </authorList>
    </citation>
    <scope>NUCLEOTIDE SEQUENCE</scope>
    <source>
        <strain evidence="2">LIQ254RAFAR</strain>
    </source>
</reference>
<protein>
    <recommendedName>
        <fullName evidence="1">Heterokaryon incompatibility domain-containing protein</fullName>
    </recommendedName>
</protein>
<evidence type="ECO:0000313" key="3">
    <source>
        <dbReference type="Proteomes" id="UP001161017"/>
    </source>
</evidence>
<gene>
    <name evidence="2" type="ORF">OHK93_004696</name>
</gene>